<dbReference type="PANTHER" id="PTHR44688">
    <property type="entry name" value="DNA-BINDING TRANSCRIPTIONAL ACTIVATOR DEVR_DOSR"/>
    <property type="match status" value="1"/>
</dbReference>
<proteinExistence type="predicted"/>
<evidence type="ECO:0000256" key="1">
    <source>
        <dbReference type="ARBA" id="ARBA00023015"/>
    </source>
</evidence>
<dbReference type="RefSeq" id="WP_039368618.1">
    <property type="nucleotide sequence ID" value="NZ_JWTA01000007.1"/>
</dbReference>
<dbReference type="PANTHER" id="PTHR44688:SF16">
    <property type="entry name" value="DNA-BINDING TRANSCRIPTIONAL ACTIVATOR DEVR_DOSR"/>
    <property type="match status" value="1"/>
</dbReference>
<sequence>MKSVKHILNDVWDQYPEVLSNQQIVGAIPEIERLIAELFTLGPFYYYTLNVENSTLSNFSEGILSIHSLKKYPKHLKDIIDLIHPDDLAFVMEAETWTLEMYKEIGFEHQMQLKSGYSFRMKTKENVYEMFHHQAIHTLKDQNGKLLETINIHTNIQHLSQENNYVVTVSGIGTRHDFHQKTLRPELFALNITDRLTKRELEVFVLLIKGYSDKEIAETIVISYHTVRTHHKNILKKTKSRNSKELIKKGLVQGFL</sequence>
<keyword evidence="3" id="KW-0804">Transcription</keyword>
<dbReference type="InterPro" id="IPR016032">
    <property type="entry name" value="Sig_transdc_resp-reg_C-effctor"/>
</dbReference>
<comment type="caution">
    <text evidence="5">The sequence shown here is derived from an EMBL/GenBank/DDBJ whole genome shotgun (WGS) entry which is preliminary data.</text>
</comment>
<dbReference type="PRINTS" id="PR00038">
    <property type="entry name" value="HTHLUXR"/>
</dbReference>
<dbReference type="GO" id="GO:0006355">
    <property type="term" value="P:regulation of DNA-templated transcription"/>
    <property type="evidence" value="ECO:0007669"/>
    <property type="project" value="InterPro"/>
</dbReference>
<feature type="domain" description="HTH luxR-type" evidence="4">
    <location>
        <begin position="189"/>
        <end position="254"/>
    </location>
</feature>
<keyword evidence="6" id="KW-1185">Reference proteome</keyword>
<name>A0A0B4CP26_9FLAO</name>
<evidence type="ECO:0000259" key="4">
    <source>
        <dbReference type="PROSITE" id="PS50043"/>
    </source>
</evidence>
<dbReference type="OrthoDB" id="965844at2"/>
<dbReference type="Gene3D" id="3.30.450.20">
    <property type="entry name" value="PAS domain"/>
    <property type="match status" value="1"/>
</dbReference>
<evidence type="ECO:0000256" key="3">
    <source>
        <dbReference type="ARBA" id="ARBA00023163"/>
    </source>
</evidence>
<evidence type="ECO:0000313" key="6">
    <source>
        <dbReference type="Proteomes" id="UP000031167"/>
    </source>
</evidence>
<organism evidence="5 6">
    <name type="scientific">Chryseobacterium taiwanense</name>
    <dbReference type="NCBI Taxonomy" id="363331"/>
    <lineage>
        <taxon>Bacteria</taxon>
        <taxon>Pseudomonadati</taxon>
        <taxon>Bacteroidota</taxon>
        <taxon>Flavobacteriia</taxon>
        <taxon>Flavobacteriales</taxon>
        <taxon>Weeksellaceae</taxon>
        <taxon>Chryseobacterium group</taxon>
        <taxon>Chryseobacterium</taxon>
    </lineage>
</organism>
<evidence type="ECO:0000256" key="2">
    <source>
        <dbReference type="ARBA" id="ARBA00023125"/>
    </source>
</evidence>
<dbReference type="Gene3D" id="1.10.10.10">
    <property type="entry name" value="Winged helix-like DNA-binding domain superfamily/Winged helix DNA-binding domain"/>
    <property type="match status" value="1"/>
</dbReference>
<dbReference type="PROSITE" id="PS50043">
    <property type="entry name" value="HTH_LUXR_2"/>
    <property type="match status" value="1"/>
</dbReference>
<keyword evidence="2" id="KW-0238">DNA-binding</keyword>
<dbReference type="InterPro" id="IPR036388">
    <property type="entry name" value="WH-like_DNA-bd_sf"/>
</dbReference>
<accession>A0A0B4CP26</accession>
<dbReference type="STRING" id="363331.RM51_10300"/>
<protein>
    <submittedName>
        <fullName evidence="5">LuxR family transcriptional regulator</fullName>
    </submittedName>
</protein>
<dbReference type="AlphaFoldDB" id="A0A0B4CP26"/>
<reference evidence="5 6" key="1">
    <citation type="submission" date="2014-12" db="EMBL/GenBank/DDBJ databases">
        <title>Genome sequencing of Chryseobacterium taiwanense TPW19.</title>
        <authorList>
            <person name="Tan P.W."/>
            <person name="Chan K.-G."/>
        </authorList>
    </citation>
    <scope>NUCLEOTIDE SEQUENCE [LARGE SCALE GENOMIC DNA]</scope>
    <source>
        <strain evidence="5 6">TPW19</strain>
    </source>
</reference>
<dbReference type="Pfam" id="PF00196">
    <property type="entry name" value="GerE"/>
    <property type="match status" value="1"/>
</dbReference>
<keyword evidence="1" id="KW-0805">Transcription regulation</keyword>
<dbReference type="SUPFAM" id="SSF46894">
    <property type="entry name" value="C-terminal effector domain of the bipartite response regulators"/>
    <property type="match status" value="1"/>
</dbReference>
<dbReference type="InterPro" id="IPR000792">
    <property type="entry name" value="Tscrpt_reg_LuxR_C"/>
</dbReference>
<gene>
    <name evidence="5" type="ORF">RM51_10300</name>
</gene>
<evidence type="ECO:0000313" key="5">
    <source>
        <dbReference type="EMBL" id="KIC63029.1"/>
    </source>
</evidence>
<dbReference type="SMART" id="SM00421">
    <property type="entry name" value="HTH_LUXR"/>
    <property type="match status" value="1"/>
</dbReference>
<dbReference type="Proteomes" id="UP000031167">
    <property type="component" value="Unassembled WGS sequence"/>
</dbReference>
<dbReference type="CDD" id="cd06170">
    <property type="entry name" value="LuxR_C_like"/>
    <property type="match status" value="1"/>
</dbReference>
<dbReference type="EMBL" id="JWTA01000007">
    <property type="protein sequence ID" value="KIC63029.1"/>
    <property type="molecule type" value="Genomic_DNA"/>
</dbReference>
<dbReference type="GO" id="GO:0003677">
    <property type="term" value="F:DNA binding"/>
    <property type="evidence" value="ECO:0007669"/>
    <property type="project" value="UniProtKB-KW"/>
</dbReference>